<reference evidence="2 3" key="1">
    <citation type="journal article" date="2022" name="G3 (Bethesda)">
        <title>Whole-genome sequence and methylome profiling of the almond [Prunus dulcis (Mill.) D.A. Webb] cultivar 'Nonpareil'.</title>
        <authorList>
            <person name="D'Amico-Willman K.M."/>
            <person name="Ouma W.Z."/>
            <person name="Meulia T."/>
            <person name="Sideli G.M."/>
            <person name="Gradziel T.M."/>
            <person name="Fresnedo-Ramirez J."/>
        </authorList>
    </citation>
    <scope>NUCLEOTIDE SEQUENCE [LARGE SCALE GENOMIC DNA]</scope>
    <source>
        <strain evidence="2">Clone GOH B32 T37-40</strain>
    </source>
</reference>
<evidence type="ECO:0000256" key="1">
    <source>
        <dbReference type="SAM" id="MobiDB-lite"/>
    </source>
</evidence>
<feature type="compositionally biased region" description="Polar residues" evidence="1">
    <location>
        <begin position="47"/>
        <end position="60"/>
    </location>
</feature>
<protein>
    <submittedName>
        <fullName evidence="2">Uncharacterized protein</fullName>
    </submittedName>
</protein>
<dbReference type="AlphaFoldDB" id="A0AAD4WSP8"/>
<organism evidence="2 3">
    <name type="scientific">Prunus dulcis</name>
    <name type="common">Almond</name>
    <name type="synonym">Amygdalus dulcis</name>
    <dbReference type="NCBI Taxonomy" id="3755"/>
    <lineage>
        <taxon>Eukaryota</taxon>
        <taxon>Viridiplantae</taxon>
        <taxon>Streptophyta</taxon>
        <taxon>Embryophyta</taxon>
        <taxon>Tracheophyta</taxon>
        <taxon>Spermatophyta</taxon>
        <taxon>Magnoliopsida</taxon>
        <taxon>eudicotyledons</taxon>
        <taxon>Gunneridae</taxon>
        <taxon>Pentapetalae</taxon>
        <taxon>rosids</taxon>
        <taxon>fabids</taxon>
        <taxon>Rosales</taxon>
        <taxon>Rosaceae</taxon>
        <taxon>Amygdaloideae</taxon>
        <taxon>Amygdaleae</taxon>
        <taxon>Prunus</taxon>
    </lineage>
</organism>
<sequence length="90" mass="10206">MTHHPTLQGEIQSEEQNWSNLENEEILLCIEMIDHPESGARDYSLPKSDQSPIHSDQLSNPPDLCEDISDPSLTHTDNTEQQDENPPLTQ</sequence>
<proteinExistence type="predicted"/>
<comment type="caution">
    <text evidence="2">The sequence shown here is derived from an EMBL/GenBank/DDBJ whole genome shotgun (WGS) entry which is preliminary data.</text>
</comment>
<dbReference type="EMBL" id="JAJFAZ020000001">
    <property type="protein sequence ID" value="KAI5348094.1"/>
    <property type="molecule type" value="Genomic_DNA"/>
</dbReference>
<name>A0AAD4WSP8_PRUDU</name>
<dbReference type="Proteomes" id="UP001054821">
    <property type="component" value="Chromosome 1"/>
</dbReference>
<accession>A0AAD4WSP8</accession>
<keyword evidence="3" id="KW-1185">Reference proteome</keyword>
<gene>
    <name evidence="2" type="ORF">L3X38_000981</name>
</gene>
<evidence type="ECO:0000313" key="3">
    <source>
        <dbReference type="Proteomes" id="UP001054821"/>
    </source>
</evidence>
<evidence type="ECO:0000313" key="2">
    <source>
        <dbReference type="EMBL" id="KAI5348094.1"/>
    </source>
</evidence>
<feature type="region of interest" description="Disordered" evidence="1">
    <location>
        <begin position="38"/>
        <end position="90"/>
    </location>
</feature>